<sequence length="305" mass="31809">MTAELMQQGLNWLTLGCIYALIAVGFSLLFGVLKVIHFSHGDVSLVAPFVALAALQGLSASASGLSAIGLLIACFIAVVATGILGVVLDWLVIRRFRDAPAMMALVATVALGIALRESVGHLFPNGHNPQPFPRLIEADFNPTEGFTLPAFNLLVIGSSIVVVALLFLLLRHTPLGVRIRAVSQDREAARLMAISPSSVFRATFFITSAVGGLGGLFYASYAGVTRFDFGIQAGLIGFSAAVVGGLGSMPGAIIGSLLIAGLDTVVQATLPDGASYRLVFAFLLVILVLVFRPAGLFGSVAVEKV</sequence>
<keyword evidence="5" id="KW-0029">Amino-acid transport</keyword>
<comment type="similarity">
    <text evidence="8">Belongs to the binding-protein-dependent transport system permease family. LivHM subfamily.</text>
</comment>
<dbReference type="InterPro" id="IPR001851">
    <property type="entry name" value="ABC_transp_permease"/>
</dbReference>
<keyword evidence="2" id="KW-0813">Transport</keyword>
<gene>
    <name evidence="10" type="ORF">SMD27_15575</name>
</gene>
<feature type="transmembrane region" description="Helical" evidence="9">
    <location>
        <begin position="99"/>
        <end position="115"/>
    </location>
</feature>
<evidence type="ECO:0000256" key="2">
    <source>
        <dbReference type="ARBA" id="ARBA00022448"/>
    </source>
</evidence>
<organism evidence="10 11">
    <name type="scientific">Dongia soli</name>
    <dbReference type="NCBI Taxonomy" id="600628"/>
    <lineage>
        <taxon>Bacteria</taxon>
        <taxon>Pseudomonadati</taxon>
        <taxon>Pseudomonadota</taxon>
        <taxon>Alphaproteobacteria</taxon>
        <taxon>Rhodospirillales</taxon>
        <taxon>Dongiaceae</taxon>
        <taxon>Dongia</taxon>
    </lineage>
</organism>
<dbReference type="CDD" id="cd06582">
    <property type="entry name" value="TM_PBP1_LivH_like"/>
    <property type="match status" value="1"/>
</dbReference>
<keyword evidence="3" id="KW-1003">Cell membrane</keyword>
<protein>
    <submittedName>
        <fullName evidence="10">Branched-chain amino acid ABC transporter permease</fullName>
    </submittedName>
</protein>
<comment type="caution">
    <text evidence="10">The sequence shown here is derived from an EMBL/GenBank/DDBJ whole genome shotgun (WGS) entry which is preliminary data.</text>
</comment>
<evidence type="ECO:0000256" key="5">
    <source>
        <dbReference type="ARBA" id="ARBA00022970"/>
    </source>
</evidence>
<keyword evidence="6 9" id="KW-1133">Transmembrane helix</keyword>
<feature type="transmembrane region" description="Helical" evidence="9">
    <location>
        <begin position="150"/>
        <end position="170"/>
    </location>
</feature>
<evidence type="ECO:0000256" key="6">
    <source>
        <dbReference type="ARBA" id="ARBA00022989"/>
    </source>
</evidence>
<feature type="transmembrane region" description="Helical" evidence="9">
    <location>
        <begin position="278"/>
        <end position="302"/>
    </location>
</feature>
<evidence type="ECO:0000256" key="9">
    <source>
        <dbReference type="SAM" id="Phobius"/>
    </source>
</evidence>
<evidence type="ECO:0000313" key="10">
    <source>
        <dbReference type="EMBL" id="MDY0884265.1"/>
    </source>
</evidence>
<evidence type="ECO:0000256" key="1">
    <source>
        <dbReference type="ARBA" id="ARBA00004651"/>
    </source>
</evidence>
<feature type="transmembrane region" description="Helical" evidence="9">
    <location>
        <begin position="68"/>
        <end position="92"/>
    </location>
</feature>
<dbReference type="PANTHER" id="PTHR11795:SF445">
    <property type="entry name" value="AMINO ACID ABC TRANSPORTER PERMEASE PROTEIN"/>
    <property type="match status" value="1"/>
</dbReference>
<keyword evidence="7 9" id="KW-0472">Membrane</keyword>
<comment type="subcellular location">
    <subcellularLocation>
        <location evidence="1">Cell membrane</location>
        <topology evidence="1">Multi-pass membrane protein</topology>
    </subcellularLocation>
</comment>
<accession>A0ABU5EDY3</accession>
<name>A0ABU5EDY3_9PROT</name>
<evidence type="ECO:0000256" key="8">
    <source>
        <dbReference type="ARBA" id="ARBA00037998"/>
    </source>
</evidence>
<dbReference type="PANTHER" id="PTHR11795">
    <property type="entry name" value="BRANCHED-CHAIN AMINO ACID TRANSPORT SYSTEM PERMEASE PROTEIN LIVH"/>
    <property type="match status" value="1"/>
</dbReference>
<evidence type="ECO:0000256" key="4">
    <source>
        <dbReference type="ARBA" id="ARBA00022692"/>
    </source>
</evidence>
<keyword evidence="11" id="KW-1185">Reference proteome</keyword>
<evidence type="ECO:0000256" key="7">
    <source>
        <dbReference type="ARBA" id="ARBA00023136"/>
    </source>
</evidence>
<feature type="transmembrane region" description="Helical" evidence="9">
    <location>
        <begin position="12"/>
        <end position="33"/>
    </location>
</feature>
<dbReference type="Pfam" id="PF02653">
    <property type="entry name" value="BPD_transp_2"/>
    <property type="match status" value="1"/>
</dbReference>
<dbReference type="InterPro" id="IPR052157">
    <property type="entry name" value="BCAA_transport_permease"/>
</dbReference>
<feature type="transmembrane region" description="Helical" evidence="9">
    <location>
        <begin position="199"/>
        <end position="221"/>
    </location>
</feature>
<keyword evidence="4 9" id="KW-0812">Transmembrane</keyword>
<proteinExistence type="inferred from homology"/>
<dbReference type="Proteomes" id="UP001279642">
    <property type="component" value="Unassembled WGS sequence"/>
</dbReference>
<evidence type="ECO:0000313" key="11">
    <source>
        <dbReference type="Proteomes" id="UP001279642"/>
    </source>
</evidence>
<reference evidence="10 11" key="1">
    <citation type="journal article" date="2016" name="Antonie Van Leeuwenhoek">
        <title>Dongia soli sp. nov., isolated from soil from Dokdo, Korea.</title>
        <authorList>
            <person name="Kim D.U."/>
            <person name="Lee H."/>
            <person name="Kim H."/>
            <person name="Kim S.G."/>
            <person name="Ka J.O."/>
        </authorList>
    </citation>
    <scope>NUCLEOTIDE SEQUENCE [LARGE SCALE GENOMIC DNA]</scope>
    <source>
        <strain evidence="10 11">D78</strain>
    </source>
</reference>
<dbReference type="EMBL" id="JAXCLW010000004">
    <property type="protein sequence ID" value="MDY0884265.1"/>
    <property type="molecule type" value="Genomic_DNA"/>
</dbReference>
<dbReference type="RefSeq" id="WP_320509331.1">
    <property type="nucleotide sequence ID" value="NZ_JAXCLW010000004.1"/>
</dbReference>
<evidence type="ECO:0000256" key="3">
    <source>
        <dbReference type="ARBA" id="ARBA00022475"/>
    </source>
</evidence>
<feature type="transmembrane region" description="Helical" evidence="9">
    <location>
        <begin position="233"/>
        <end position="266"/>
    </location>
</feature>